<organism evidence="7 8">
    <name type="scientific">Ladona fulva</name>
    <name type="common">Scarce chaser dragonfly</name>
    <name type="synonym">Libellula fulva</name>
    <dbReference type="NCBI Taxonomy" id="123851"/>
    <lineage>
        <taxon>Eukaryota</taxon>
        <taxon>Metazoa</taxon>
        <taxon>Ecdysozoa</taxon>
        <taxon>Arthropoda</taxon>
        <taxon>Hexapoda</taxon>
        <taxon>Insecta</taxon>
        <taxon>Pterygota</taxon>
        <taxon>Palaeoptera</taxon>
        <taxon>Odonata</taxon>
        <taxon>Epiprocta</taxon>
        <taxon>Anisoptera</taxon>
        <taxon>Libelluloidea</taxon>
        <taxon>Libellulidae</taxon>
        <taxon>Ladona</taxon>
    </lineage>
</organism>
<dbReference type="SMART" id="SM01382">
    <property type="entry name" value="Ribosomal_L2_C"/>
    <property type="match status" value="1"/>
</dbReference>
<dbReference type="SUPFAM" id="SSF50249">
    <property type="entry name" value="Nucleic acid-binding proteins"/>
    <property type="match status" value="1"/>
</dbReference>
<dbReference type="InterPro" id="IPR012340">
    <property type="entry name" value="NA-bd_OB-fold"/>
</dbReference>
<sequence length="293" mass="33070">MLPANLRLSFSLREIASTGKSFFLKTIYRSKHKDVELPKPGQGRAFRRVVHYPKKYTVEPIPYTRLGGRDPETGRVVVKGIGGGIKFPYHWVDNKRLHPEDASFPLVERVIEVWRDWCRTANIALVVGNNKMRYILATENMKPGDVIKTSNEIPRIPVRPNEGDAHPLGALPQGTQVNNIEKVPGNGGYYAQAAGTYAVILRRSGDRVILQLPSKHEVSLQKECMAVVGRLSNIMHNKTHIGSAQRNRELGNRPRSGLWQRKDGRFGRKIRPLPPLKVIKDKPEPPPEMTLTM</sequence>
<dbReference type="SMART" id="SM01383">
    <property type="entry name" value="Ribosomal_L2"/>
    <property type="match status" value="1"/>
</dbReference>
<keyword evidence="3" id="KW-0687">Ribonucleoprotein</keyword>
<dbReference type="InterPro" id="IPR014722">
    <property type="entry name" value="Rib_uL2_dom2"/>
</dbReference>
<evidence type="ECO:0000256" key="3">
    <source>
        <dbReference type="ARBA" id="ARBA00023274"/>
    </source>
</evidence>
<dbReference type="PANTHER" id="PTHR13691:SF73">
    <property type="entry name" value="LARGE RIBOSOMAL SUBUNIT PROTEIN UL2M"/>
    <property type="match status" value="1"/>
</dbReference>
<comment type="similarity">
    <text evidence="1">Belongs to the universal ribosomal protein uL2 family.</text>
</comment>
<comment type="caution">
    <text evidence="7">The sequence shown here is derived from an EMBL/GenBank/DDBJ whole genome shotgun (WGS) entry which is preliminary data.</text>
</comment>
<evidence type="ECO:0000259" key="6">
    <source>
        <dbReference type="SMART" id="SM01383"/>
    </source>
</evidence>
<reference evidence="7" key="2">
    <citation type="submission" date="2017-10" db="EMBL/GenBank/DDBJ databases">
        <title>Ladona fulva Genome sequencing and assembly.</title>
        <authorList>
            <person name="Murali S."/>
            <person name="Richards S."/>
            <person name="Bandaranaike D."/>
            <person name="Bellair M."/>
            <person name="Blankenburg K."/>
            <person name="Chao H."/>
            <person name="Dinh H."/>
            <person name="Doddapaneni H."/>
            <person name="Dugan-Rocha S."/>
            <person name="Elkadiri S."/>
            <person name="Gnanaolivu R."/>
            <person name="Hernandez B."/>
            <person name="Skinner E."/>
            <person name="Javaid M."/>
            <person name="Lee S."/>
            <person name="Li M."/>
            <person name="Ming W."/>
            <person name="Munidasa M."/>
            <person name="Muniz J."/>
            <person name="Nguyen L."/>
            <person name="Hughes D."/>
            <person name="Osuji N."/>
            <person name="Pu L.-L."/>
            <person name="Puazo M."/>
            <person name="Qu C."/>
            <person name="Quiroz J."/>
            <person name="Raj R."/>
            <person name="Weissenberger G."/>
            <person name="Xin Y."/>
            <person name="Zou X."/>
            <person name="Han Y."/>
            <person name="Worley K."/>
            <person name="Muzny D."/>
            <person name="Gibbs R."/>
        </authorList>
    </citation>
    <scope>NUCLEOTIDE SEQUENCE</scope>
    <source>
        <strain evidence="7">Sampled in the wild</strain>
    </source>
</reference>
<dbReference type="GO" id="GO:0003735">
    <property type="term" value="F:structural constituent of ribosome"/>
    <property type="evidence" value="ECO:0007669"/>
    <property type="project" value="InterPro"/>
</dbReference>
<dbReference type="InterPro" id="IPR022666">
    <property type="entry name" value="Ribosomal_uL2_RNA-bd_dom"/>
</dbReference>
<feature type="domain" description="Large ribosomal subunit protein uL2 C-terminal" evidence="5">
    <location>
        <begin position="160"/>
        <end position="283"/>
    </location>
</feature>
<evidence type="ECO:0000256" key="4">
    <source>
        <dbReference type="SAM" id="MobiDB-lite"/>
    </source>
</evidence>
<dbReference type="OrthoDB" id="268576at2759"/>
<evidence type="ECO:0000256" key="1">
    <source>
        <dbReference type="ARBA" id="ARBA00005636"/>
    </source>
</evidence>
<evidence type="ECO:0008006" key="9">
    <source>
        <dbReference type="Google" id="ProtNLM"/>
    </source>
</evidence>
<keyword evidence="8" id="KW-1185">Reference proteome</keyword>
<dbReference type="Gene3D" id="2.40.50.140">
    <property type="entry name" value="Nucleic acid-binding proteins"/>
    <property type="match status" value="1"/>
</dbReference>
<dbReference type="SUPFAM" id="SSF50104">
    <property type="entry name" value="Translation proteins SH3-like domain"/>
    <property type="match status" value="1"/>
</dbReference>
<evidence type="ECO:0000259" key="5">
    <source>
        <dbReference type="SMART" id="SM01382"/>
    </source>
</evidence>
<evidence type="ECO:0000313" key="7">
    <source>
        <dbReference type="EMBL" id="KAG8232610.1"/>
    </source>
</evidence>
<dbReference type="GO" id="GO:0005762">
    <property type="term" value="C:mitochondrial large ribosomal subunit"/>
    <property type="evidence" value="ECO:0007669"/>
    <property type="project" value="TreeGrafter"/>
</dbReference>
<evidence type="ECO:0000256" key="2">
    <source>
        <dbReference type="ARBA" id="ARBA00022980"/>
    </source>
</evidence>
<proteinExistence type="inferred from homology"/>
<dbReference type="InterPro" id="IPR002171">
    <property type="entry name" value="Ribosomal_uL2"/>
</dbReference>
<dbReference type="Pfam" id="PF00181">
    <property type="entry name" value="Ribosomal_L2_N"/>
    <property type="match status" value="1"/>
</dbReference>
<dbReference type="Proteomes" id="UP000792457">
    <property type="component" value="Unassembled WGS sequence"/>
</dbReference>
<accession>A0A8K0P1S6</accession>
<dbReference type="AlphaFoldDB" id="A0A8K0P1S6"/>
<protein>
    <recommendedName>
        <fullName evidence="9">Ribosomal protein L2</fullName>
    </recommendedName>
</protein>
<gene>
    <name evidence="7" type="ORF">J437_LFUL010733</name>
</gene>
<reference evidence="7" key="1">
    <citation type="submission" date="2013-04" db="EMBL/GenBank/DDBJ databases">
        <authorList>
            <person name="Qu J."/>
            <person name="Murali S.C."/>
            <person name="Bandaranaike D."/>
            <person name="Bellair M."/>
            <person name="Blankenburg K."/>
            <person name="Chao H."/>
            <person name="Dinh H."/>
            <person name="Doddapaneni H."/>
            <person name="Downs B."/>
            <person name="Dugan-Rocha S."/>
            <person name="Elkadiri S."/>
            <person name="Gnanaolivu R.D."/>
            <person name="Hernandez B."/>
            <person name="Javaid M."/>
            <person name="Jayaseelan J.C."/>
            <person name="Lee S."/>
            <person name="Li M."/>
            <person name="Ming W."/>
            <person name="Munidasa M."/>
            <person name="Muniz J."/>
            <person name="Nguyen L."/>
            <person name="Ongeri F."/>
            <person name="Osuji N."/>
            <person name="Pu L.-L."/>
            <person name="Puazo M."/>
            <person name="Qu C."/>
            <person name="Quiroz J."/>
            <person name="Raj R."/>
            <person name="Weissenberger G."/>
            <person name="Xin Y."/>
            <person name="Zou X."/>
            <person name="Han Y."/>
            <person name="Richards S."/>
            <person name="Worley K."/>
            <person name="Muzny D."/>
            <person name="Gibbs R."/>
        </authorList>
    </citation>
    <scope>NUCLEOTIDE SEQUENCE</scope>
    <source>
        <strain evidence="7">Sampled in the wild</strain>
    </source>
</reference>
<name>A0A8K0P1S6_LADFU</name>
<dbReference type="InterPro" id="IPR008991">
    <property type="entry name" value="Translation_prot_SH3-like_sf"/>
</dbReference>
<dbReference type="Pfam" id="PF03947">
    <property type="entry name" value="Ribosomal_L2_C"/>
    <property type="match status" value="1"/>
</dbReference>
<dbReference type="PANTHER" id="PTHR13691">
    <property type="entry name" value="RIBOSOMAL PROTEIN L2"/>
    <property type="match status" value="1"/>
</dbReference>
<evidence type="ECO:0000313" key="8">
    <source>
        <dbReference type="Proteomes" id="UP000792457"/>
    </source>
</evidence>
<dbReference type="GO" id="GO:0003723">
    <property type="term" value="F:RNA binding"/>
    <property type="evidence" value="ECO:0007669"/>
    <property type="project" value="TreeGrafter"/>
</dbReference>
<dbReference type="EMBL" id="KZ308634">
    <property type="protein sequence ID" value="KAG8232610.1"/>
    <property type="molecule type" value="Genomic_DNA"/>
</dbReference>
<keyword evidence="2" id="KW-0689">Ribosomal protein</keyword>
<feature type="region of interest" description="Disordered" evidence="4">
    <location>
        <begin position="239"/>
        <end position="266"/>
    </location>
</feature>
<feature type="domain" description="Large ribosomal subunit protein uL2 RNA-binding" evidence="6">
    <location>
        <begin position="68"/>
        <end position="149"/>
    </location>
</feature>
<dbReference type="Gene3D" id="2.30.30.30">
    <property type="match status" value="1"/>
</dbReference>
<dbReference type="InterPro" id="IPR022669">
    <property type="entry name" value="Ribosomal_uL2_C"/>
</dbReference>
<dbReference type="GO" id="GO:0032543">
    <property type="term" value="P:mitochondrial translation"/>
    <property type="evidence" value="ECO:0007669"/>
    <property type="project" value="TreeGrafter"/>
</dbReference>